<accession>A0A6A6ATE1</accession>
<feature type="domain" description="Coenzyme Q-binding protein COQ10 START" evidence="4">
    <location>
        <begin position="56"/>
        <end position="212"/>
    </location>
</feature>
<dbReference type="AlphaFoldDB" id="A0A6A6ATE1"/>
<dbReference type="Pfam" id="PF03364">
    <property type="entry name" value="Polyketide_cyc"/>
    <property type="match status" value="1"/>
</dbReference>
<gene>
    <name evidence="5" type="ORF">P153DRAFT_307217</name>
</gene>
<comment type="function">
    <text evidence="3">Required for the function of coenzyme Q in the respiratory chain. May serve as a chaperone or may be involved in the transport of Q6 from its site of synthesis to the catalytic sites of the respiratory complexes.</text>
</comment>
<dbReference type="PANTHER" id="PTHR12901:SF10">
    <property type="entry name" value="COENZYME Q-BINDING PROTEIN COQ10, MITOCHONDRIAL"/>
    <property type="match status" value="1"/>
</dbReference>
<dbReference type="CDD" id="cd07813">
    <property type="entry name" value="COQ10p_like"/>
    <property type="match status" value="1"/>
</dbReference>
<keyword evidence="6" id="KW-1185">Reference proteome</keyword>
<dbReference type="RefSeq" id="XP_033528612.1">
    <property type="nucleotide sequence ID" value="XM_033664658.1"/>
</dbReference>
<dbReference type="Proteomes" id="UP000799771">
    <property type="component" value="Unassembled WGS sequence"/>
</dbReference>
<dbReference type="Gene3D" id="3.30.530.20">
    <property type="match status" value="1"/>
</dbReference>
<evidence type="ECO:0000256" key="1">
    <source>
        <dbReference type="ARBA" id="ARBA00006885"/>
    </source>
</evidence>
<reference evidence="5" key="1">
    <citation type="journal article" date="2020" name="Stud. Mycol.">
        <title>101 Dothideomycetes genomes: a test case for predicting lifestyles and emergence of pathogens.</title>
        <authorList>
            <person name="Haridas S."/>
            <person name="Albert R."/>
            <person name="Binder M."/>
            <person name="Bloem J."/>
            <person name="Labutti K."/>
            <person name="Salamov A."/>
            <person name="Andreopoulos B."/>
            <person name="Baker S."/>
            <person name="Barry K."/>
            <person name="Bills G."/>
            <person name="Bluhm B."/>
            <person name="Cannon C."/>
            <person name="Castanera R."/>
            <person name="Culley D."/>
            <person name="Daum C."/>
            <person name="Ezra D."/>
            <person name="Gonzalez J."/>
            <person name="Henrissat B."/>
            <person name="Kuo A."/>
            <person name="Liang C."/>
            <person name="Lipzen A."/>
            <person name="Lutzoni F."/>
            <person name="Magnuson J."/>
            <person name="Mondo S."/>
            <person name="Nolan M."/>
            <person name="Ohm R."/>
            <person name="Pangilinan J."/>
            <person name="Park H.-J."/>
            <person name="Ramirez L."/>
            <person name="Alfaro M."/>
            <person name="Sun H."/>
            <person name="Tritt A."/>
            <person name="Yoshinaga Y."/>
            <person name="Zwiers L.-H."/>
            <person name="Turgeon B."/>
            <person name="Goodwin S."/>
            <person name="Spatafora J."/>
            <person name="Crous P."/>
            <person name="Grigoriev I."/>
        </authorList>
    </citation>
    <scope>NUCLEOTIDE SEQUENCE</scope>
    <source>
        <strain evidence="5">CBS 119687</strain>
    </source>
</reference>
<dbReference type="InterPro" id="IPR005031">
    <property type="entry name" value="COQ10_START"/>
</dbReference>
<dbReference type="GO" id="GO:0048039">
    <property type="term" value="F:ubiquinone binding"/>
    <property type="evidence" value="ECO:0007669"/>
    <property type="project" value="InterPro"/>
</dbReference>
<dbReference type="InterPro" id="IPR023393">
    <property type="entry name" value="START-like_dom_sf"/>
</dbReference>
<name>A0A6A6ATE1_9PLEO</name>
<dbReference type="SUPFAM" id="SSF55961">
    <property type="entry name" value="Bet v1-like"/>
    <property type="match status" value="1"/>
</dbReference>
<evidence type="ECO:0000313" key="5">
    <source>
        <dbReference type="EMBL" id="KAF2134225.1"/>
    </source>
</evidence>
<dbReference type="PANTHER" id="PTHR12901">
    <property type="entry name" value="SPERM PROTEIN HOMOLOG"/>
    <property type="match status" value="1"/>
</dbReference>
<dbReference type="GO" id="GO:0045333">
    <property type="term" value="P:cellular respiration"/>
    <property type="evidence" value="ECO:0007669"/>
    <property type="project" value="InterPro"/>
</dbReference>
<dbReference type="InterPro" id="IPR044996">
    <property type="entry name" value="COQ10-like"/>
</dbReference>
<dbReference type="OrthoDB" id="292693at2759"/>
<comment type="similarity">
    <text evidence="1">Belongs to the COQ10 family.</text>
</comment>
<evidence type="ECO:0000256" key="2">
    <source>
        <dbReference type="ARBA" id="ARBA00011814"/>
    </source>
</evidence>
<proteinExistence type="inferred from homology"/>
<evidence type="ECO:0000256" key="3">
    <source>
        <dbReference type="ARBA" id="ARBA00024947"/>
    </source>
</evidence>
<sequence length="240" mass="26409">MATPKVLGHLSRPSICLPYSRVHRATQRRTFLPNPFASAIFPSTEPQTLTARRILPYASAPVYSIIADIPNYHAFLPYCHSSDITQWSAPDQTYSRRWPSEGILTSGYGNITESFTSRVYCVPGKVVESVGGKTETSLSREEVSHHLKGGEQKAGDVALLTHLRSKWTIEELGKDKTEVTLALEFAFANPLYAALSGGAAPKVADRMIRAFEERVGSLLVANPDMARASLAEFDGSRLKR</sequence>
<evidence type="ECO:0000313" key="6">
    <source>
        <dbReference type="Proteomes" id="UP000799771"/>
    </source>
</evidence>
<evidence type="ECO:0000259" key="4">
    <source>
        <dbReference type="Pfam" id="PF03364"/>
    </source>
</evidence>
<dbReference type="GeneID" id="54405090"/>
<dbReference type="GO" id="GO:0005739">
    <property type="term" value="C:mitochondrion"/>
    <property type="evidence" value="ECO:0007669"/>
    <property type="project" value="TreeGrafter"/>
</dbReference>
<protein>
    <recommendedName>
        <fullName evidence="4">Coenzyme Q-binding protein COQ10 START domain-containing protein</fullName>
    </recommendedName>
</protein>
<comment type="subunit">
    <text evidence="2">Interacts with coenzyme Q.</text>
</comment>
<dbReference type="EMBL" id="ML977498">
    <property type="protein sequence ID" value="KAF2134225.1"/>
    <property type="molecule type" value="Genomic_DNA"/>
</dbReference>
<organism evidence="5 6">
    <name type="scientific">Dothidotthia symphoricarpi CBS 119687</name>
    <dbReference type="NCBI Taxonomy" id="1392245"/>
    <lineage>
        <taxon>Eukaryota</taxon>
        <taxon>Fungi</taxon>
        <taxon>Dikarya</taxon>
        <taxon>Ascomycota</taxon>
        <taxon>Pezizomycotina</taxon>
        <taxon>Dothideomycetes</taxon>
        <taxon>Pleosporomycetidae</taxon>
        <taxon>Pleosporales</taxon>
        <taxon>Dothidotthiaceae</taxon>
        <taxon>Dothidotthia</taxon>
    </lineage>
</organism>